<dbReference type="AlphaFoldDB" id="A0A1F7KAL2"/>
<protein>
    <submittedName>
        <fullName evidence="1">Uncharacterized protein</fullName>
    </submittedName>
</protein>
<comment type="caution">
    <text evidence="1">The sequence shown here is derived from an EMBL/GenBank/DDBJ whole genome shotgun (WGS) entry which is preliminary data.</text>
</comment>
<sequence length="509" mass="57956">MKRFLIIGFLVAWGLAILLMVAVFPALRRTYKPKAATSLTSILKILPRVTFTNQNWTESEIRTLTQRYSGVIFSNQNLEQLNELIPLFKHANPDFKIYYEVPIAQTTTLALDYPILIKHPEWFLSDLTLDIRDPLYRQHFFSYWTQELNKVDVDGIYLSGLNRCPIIAGSPSCRPQYDWWTISLLDFMAQIRQSFSGQTLFFEGAPIVSKSEDFTQQLLLQTDGMVLSDFAAIANDPATFKRYYQFLVNLAQNPSFSGKKLIFQVTNEASKEPFYLASYLLFANEHSFYYFSSGIDSDLNWIESWDRLMMKSTNLPQIKIDGLYERILGNALILVNPISLQAQITALPGETTEPTTLPGQPELADWSDNNSSVFADFDNVYIETRSDSVILGDQVTVESGPKSLDDGDDGLYLDGLEAGIFNLNRLQVYDGRIKLTRPGQNGYQLSVWLDWDGKGGLTPELIFEIKNNQTATQNFKLIVPSTAKDFIYLRVMVDDQGHGEVEDYRLTIQ</sequence>
<organism evidence="1 2">
    <name type="scientific">Candidatus Roizmanbacteria bacterium RIFOXYA1_FULL_41_12</name>
    <dbReference type="NCBI Taxonomy" id="1802082"/>
    <lineage>
        <taxon>Bacteria</taxon>
        <taxon>Candidatus Roizmaniibacteriota</taxon>
    </lineage>
</organism>
<name>A0A1F7KAL2_9BACT</name>
<gene>
    <name evidence="1" type="ORF">A2209_04230</name>
</gene>
<reference evidence="1 2" key="1">
    <citation type="journal article" date="2016" name="Nat. Commun.">
        <title>Thousands of microbial genomes shed light on interconnected biogeochemical processes in an aquifer system.</title>
        <authorList>
            <person name="Anantharaman K."/>
            <person name="Brown C.T."/>
            <person name="Hug L.A."/>
            <person name="Sharon I."/>
            <person name="Castelle C.J."/>
            <person name="Probst A.J."/>
            <person name="Thomas B.C."/>
            <person name="Singh A."/>
            <person name="Wilkins M.J."/>
            <person name="Karaoz U."/>
            <person name="Brodie E.L."/>
            <person name="Williams K.H."/>
            <person name="Hubbard S.S."/>
            <person name="Banfield J.F."/>
        </authorList>
    </citation>
    <scope>NUCLEOTIDE SEQUENCE [LARGE SCALE GENOMIC DNA]</scope>
</reference>
<evidence type="ECO:0000313" key="1">
    <source>
        <dbReference type="EMBL" id="OGK64880.1"/>
    </source>
</evidence>
<dbReference type="EMBL" id="MGBG01000013">
    <property type="protein sequence ID" value="OGK64880.1"/>
    <property type="molecule type" value="Genomic_DNA"/>
</dbReference>
<accession>A0A1F7KAL2</accession>
<dbReference type="Proteomes" id="UP000178450">
    <property type="component" value="Unassembled WGS sequence"/>
</dbReference>
<proteinExistence type="predicted"/>
<evidence type="ECO:0000313" key="2">
    <source>
        <dbReference type="Proteomes" id="UP000178450"/>
    </source>
</evidence>